<organism evidence="3 4">
    <name type="scientific">Eiseniibacteriota bacterium</name>
    <dbReference type="NCBI Taxonomy" id="2212470"/>
    <lineage>
        <taxon>Bacteria</taxon>
        <taxon>Candidatus Eiseniibacteriota</taxon>
    </lineage>
</organism>
<feature type="transmembrane region" description="Helical" evidence="1">
    <location>
        <begin position="74"/>
        <end position="91"/>
    </location>
</feature>
<feature type="transmembrane region" description="Helical" evidence="1">
    <location>
        <begin position="103"/>
        <end position="122"/>
    </location>
</feature>
<keyword evidence="1" id="KW-0472">Membrane</keyword>
<evidence type="ECO:0000256" key="2">
    <source>
        <dbReference type="SAM" id="SignalP"/>
    </source>
</evidence>
<evidence type="ECO:0000313" key="4">
    <source>
        <dbReference type="Proteomes" id="UP000696931"/>
    </source>
</evidence>
<feature type="transmembrane region" description="Helical" evidence="1">
    <location>
        <begin position="134"/>
        <end position="151"/>
    </location>
</feature>
<feature type="signal peptide" evidence="2">
    <location>
        <begin position="1"/>
        <end position="23"/>
    </location>
</feature>
<reference evidence="3" key="1">
    <citation type="submission" date="2020-07" db="EMBL/GenBank/DDBJ databases">
        <title>Huge and variable diversity of episymbiotic CPR bacteria and DPANN archaea in groundwater ecosystems.</title>
        <authorList>
            <person name="He C.Y."/>
            <person name="Keren R."/>
            <person name="Whittaker M."/>
            <person name="Farag I.F."/>
            <person name="Doudna J."/>
            <person name="Cate J.H.D."/>
            <person name="Banfield J.F."/>
        </authorList>
    </citation>
    <scope>NUCLEOTIDE SEQUENCE</scope>
    <source>
        <strain evidence="3">NC_groundwater_1813_Pr3_B-0.1um_71_17</strain>
    </source>
</reference>
<feature type="chain" id="PRO_5036813516" evidence="2">
    <location>
        <begin position="24"/>
        <end position="218"/>
    </location>
</feature>
<keyword evidence="2" id="KW-0732">Signal</keyword>
<evidence type="ECO:0000313" key="3">
    <source>
        <dbReference type="EMBL" id="MBI5167907.1"/>
    </source>
</evidence>
<gene>
    <name evidence="3" type="ORF">HZA61_00320</name>
</gene>
<accession>A0A933W712</accession>
<feature type="transmembrane region" description="Helical" evidence="1">
    <location>
        <begin position="158"/>
        <end position="178"/>
    </location>
</feature>
<sequence>MPRANAWILVLLLLLHGAAPARAAAVPDSAAATHGVRVFSDRALFDLNPRPSNGHAPNARAVHVADSLHLPSPGAASALTLAGTLVPVLMLSNWDDLRRTQSVLITSGLTLAVIGPSLGYLYAGIPTEALPGDLLRLGALGVAAFTIYGPWMDSESDVVGAVGTLVLGTVVFAGATLYDIGNVGPAVRRENDRRIATATVGLRPLPDGRPALALSFRF</sequence>
<dbReference type="Proteomes" id="UP000696931">
    <property type="component" value="Unassembled WGS sequence"/>
</dbReference>
<comment type="caution">
    <text evidence="3">The sequence shown here is derived from an EMBL/GenBank/DDBJ whole genome shotgun (WGS) entry which is preliminary data.</text>
</comment>
<dbReference type="EMBL" id="JACRIW010000004">
    <property type="protein sequence ID" value="MBI5167907.1"/>
    <property type="molecule type" value="Genomic_DNA"/>
</dbReference>
<keyword evidence="1" id="KW-1133">Transmembrane helix</keyword>
<protein>
    <submittedName>
        <fullName evidence="3">Uncharacterized protein</fullName>
    </submittedName>
</protein>
<keyword evidence="1" id="KW-0812">Transmembrane</keyword>
<dbReference type="AlphaFoldDB" id="A0A933W712"/>
<evidence type="ECO:0000256" key="1">
    <source>
        <dbReference type="SAM" id="Phobius"/>
    </source>
</evidence>
<name>A0A933W712_UNCEI</name>
<proteinExistence type="predicted"/>